<dbReference type="InterPro" id="IPR009056">
    <property type="entry name" value="Cyt_c-like_dom"/>
</dbReference>
<dbReference type="SUPFAM" id="SSF46626">
    <property type="entry name" value="Cytochrome c"/>
    <property type="match status" value="2"/>
</dbReference>
<accession>A0A3E1PAH6</accession>
<evidence type="ECO:0000256" key="10">
    <source>
        <dbReference type="SAM" id="SignalP"/>
    </source>
</evidence>
<gene>
    <name evidence="12" type="ORF">DXN04_05000</name>
</gene>
<keyword evidence="3 9" id="KW-0479">Metal-binding</keyword>
<protein>
    <submittedName>
        <fullName evidence="12">Cytochrome-c peroxidase</fullName>
    </submittedName>
</protein>
<feature type="binding site" description="axial binding residue" evidence="9">
    <location>
        <position position="78"/>
    </location>
    <ligand>
        <name>heme c</name>
        <dbReference type="ChEBI" id="CHEBI:61717"/>
        <label>1</label>
    </ligand>
    <ligandPart>
        <name>Fe</name>
        <dbReference type="ChEBI" id="CHEBI:18248"/>
    </ligandPart>
</feature>
<evidence type="ECO:0000256" key="7">
    <source>
        <dbReference type="ARBA" id="ARBA00023004"/>
    </source>
</evidence>
<dbReference type="PROSITE" id="PS51007">
    <property type="entry name" value="CYTC"/>
    <property type="match status" value="1"/>
</dbReference>
<evidence type="ECO:0000256" key="8">
    <source>
        <dbReference type="PIRSR" id="PIRSR000294-1"/>
    </source>
</evidence>
<feature type="signal peptide" evidence="10">
    <location>
        <begin position="1"/>
        <end position="21"/>
    </location>
</feature>
<dbReference type="GO" id="GO:0009055">
    <property type="term" value="F:electron transfer activity"/>
    <property type="evidence" value="ECO:0007669"/>
    <property type="project" value="InterPro"/>
</dbReference>
<evidence type="ECO:0000256" key="5">
    <source>
        <dbReference type="ARBA" id="ARBA00022764"/>
    </source>
</evidence>
<comment type="subcellular location">
    <subcellularLocation>
        <location evidence="1">Periplasm</location>
    </subcellularLocation>
</comment>
<evidence type="ECO:0000256" key="2">
    <source>
        <dbReference type="ARBA" id="ARBA00022617"/>
    </source>
</evidence>
<evidence type="ECO:0000256" key="6">
    <source>
        <dbReference type="ARBA" id="ARBA00023002"/>
    </source>
</evidence>
<dbReference type="InterPro" id="IPR004852">
    <property type="entry name" value="Di-haem_cyt_c_peroxidsae"/>
</dbReference>
<evidence type="ECO:0000256" key="3">
    <source>
        <dbReference type="ARBA" id="ARBA00022723"/>
    </source>
</evidence>
<dbReference type="InterPro" id="IPR036909">
    <property type="entry name" value="Cyt_c-like_dom_sf"/>
</dbReference>
<feature type="domain" description="Cytochrome c" evidence="11">
    <location>
        <begin position="206"/>
        <end position="331"/>
    </location>
</feature>
<dbReference type="AlphaFoldDB" id="A0A3E1PAH6"/>
<evidence type="ECO:0000256" key="1">
    <source>
        <dbReference type="ARBA" id="ARBA00004418"/>
    </source>
</evidence>
<feature type="chain" id="PRO_5017667070" evidence="10">
    <location>
        <begin position="22"/>
        <end position="344"/>
    </location>
</feature>
<evidence type="ECO:0000313" key="13">
    <source>
        <dbReference type="Proteomes" id="UP000261174"/>
    </source>
</evidence>
<dbReference type="GO" id="GO:0046872">
    <property type="term" value="F:metal ion binding"/>
    <property type="evidence" value="ECO:0007669"/>
    <property type="project" value="UniProtKB-KW"/>
</dbReference>
<keyword evidence="6" id="KW-0560">Oxidoreductase</keyword>
<proteinExistence type="predicted"/>
<evidence type="ECO:0000259" key="11">
    <source>
        <dbReference type="PROSITE" id="PS51007"/>
    </source>
</evidence>
<dbReference type="GO" id="GO:0004130">
    <property type="term" value="F:cytochrome-c peroxidase activity"/>
    <property type="evidence" value="ECO:0007669"/>
    <property type="project" value="TreeGrafter"/>
</dbReference>
<feature type="binding site" description="covalent" evidence="8">
    <location>
        <position position="222"/>
    </location>
    <ligand>
        <name>heme c</name>
        <dbReference type="ChEBI" id="CHEBI:61717"/>
        <label>2</label>
    </ligand>
</feature>
<comment type="PTM">
    <text evidence="8">Binds 2 heme groups per subunit.</text>
</comment>
<dbReference type="InterPro" id="IPR026259">
    <property type="entry name" value="MauG/Cytc_peroxidase"/>
</dbReference>
<comment type="caution">
    <text evidence="12">The sequence shown here is derived from an EMBL/GenBank/DDBJ whole genome shotgun (WGS) entry which is preliminary data.</text>
</comment>
<dbReference type="GO" id="GO:0042597">
    <property type="term" value="C:periplasmic space"/>
    <property type="evidence" value="ECO:0007669"/>
    <property type="project" value="UniProtKB-SubCell"/>
</dbReference>
<dbReference type="Proteomes" id="UP000261174">
    <property type="component" value="Unassembled WGS sequence"/>
</dbReference>
<dbReference type="InterPro" id="IPR051395">
    <property type="entry name" value="Cytochrome_c_Peroxidase/MauG"/>
</dbReference>
<comment type="cofactor">
    <cofactor evidence="8">
        <name>heme</name>
        <dbReference type="ChEBI" id="CHEBI:30413"/>
    </cofactor>
    <text evidence="8">Binds 2 heme groups.</text>
</comment>
<keyword evidence="12" id="KW-0575">Peroxidase</keyword>
<keyword evidence="2 8" id="KW-0349">Heme</keyword>
<reference evidence="12 13" key="1">
    <citation type="submission" date="2018-08" db="EMBL/GenBank/DDBJ databases">
        <title>Chitinophaga sp. K20C18050901, a novel bacterium isolated from forest soil.</title>
        <authorList>
            <person name="Wang C."/>
        </authorList>
    </citation>
    <scope>NUCLEOTIDE SEQUENCE [LARGE SCALE GENOMIC DNA]</scope>
    <source>
        <strain evidence="12 13">K20C18050901</strain>
    </source>
</reference>
<evidence type="ECO:0000256" key="9">
    <source>
        <dbReference type="PIRSR" id="PIRSR000294-2"/>
    </source>
</evidence>
<dbReference type="Pfam" id="PF03150">
    <property type="entry name" value="CCP_MauG"/>
    <property type="match status" value="1"/>
</dbReference>
<feature type="binding site" description="covalent" evidence="8">
    <location>
        <position position="77"/>
    </location>
    <ligand>
        <name>heme c</name>
        <dbReference type="ChEBI" id="CHEBI:61717"/>
        <label>1</label>
    </ligand>
</feature>
<dbReference type="Gene3D" id="1.10.760.10">
    <property type="entry name" value="Cytochrome c-like domain"/>
    <property type="match status" value="2"/>
</dbReference>
<keyword evidence="13" id="KW-1185">Reference proteome</keyword>
<evidence type="ECO:0000313" key="12">
    <source>
        <dbReference type="EMBL" id="RFM37117.1"/>
    </source>
</evidence>
<name>A0A3E1PAH6_9BACT</name>
<dbReference type="PANTHER" id="PTHR30600">
    <property type="entry name" value="CYTOCHROME C PEROXIDASE-RELATED"/>
    <property type="match status" value="1"/>
</dbReference>
<dbReference type="OrthoDB" id="9805202at2"/>
<feature type="binding site" description="covalent" evidence="8">
    <location>
        <position position="219"/>
    </location>
    <ligand>
        <name>heme c</name>
        <dbReference type="ChEBI" id="CHEBI:61717"/>
        <label>2</label>
    </ligand>
</feature>
<evidence type="ECO:0000256" key="4">
    <source>
        <dbReference type="ARBA" id="ARBA00022729"/>
    </source>
</evidence>
<keyword evidence="7 9" id="KW-0408">Iron</keyword>
<sequence length="344" mass="38838">MCNVCSVCIAFLMILLLGCGAGNKEGQFHPFVIPANFPPPSYRFKDNKITQAGFTLGRKLFYDPRLSRNNTISCGSCHIQSAAFTQHGHDVSHGIDDRLGTRNSPPIMNLAWSATLMWDGGISDLDLQPLAPISNHVEMDDNMENIIRKIRSDPEYPGLFKKAYRTDDITTTRVLKALSQFMLMCVSSHSKYDSVMRKEGGVTFNVDEQDGYFIYQQKCAACHAEPLFTDLSFRNIGLRVTAVKDPGRYAVTLKSSDRYKFRVPSLRNLAYTAPYMHDGRYLTITAVLNHYTDLVQLIRGIDPLLIRKGRPGITMTQEDKRKLVAFLNTLNDQQFVRDPLLSPQ</sequence>
<organism evidence="12 13">
    <name type="scientific">Chitinophaga silvisoli</name>
    <dbReference type="NCBI Taxonomy" id="2291814"/>
    <lineage>
        <taxon>Bacteria</taxon>
        <taxon>Pseudomonadati</taxon>
        <taxon>Bacteroidota</taxon>
        <taxon>Chitinophagia</taxon>
        <taxon>Chitinophagales</taxon>
        <taxon>Chitinophagaceae</taxon>
        <taxon>Chitinophaga</taxon>
    </lineage>
</organism>
<dbReference type="PIRSF" id="PIRSF000294">
    <property type="entry name" value="Cytochrome-c_peroxidase"/>
    <property type="match status" value="1"/>
</dbReference>
<dbReference type="GO" id="GO:0020037">
    <property type="term" value="F:heme binding"/>
    <property type="evidence" value="ECO:0007669"/>
    <property type="project" value="InterPro"/>
</dbReference>
<feature type="binding site" description="axial binding residue" evidence="9">
    <location>
        <position position="223"/>
    </location>
    <ligand>
        <name>heme c</name>
        <dbReference type="ChEBI" id="CHEBI:61717"/>
        <label>2</label>
    </ligand>
    <ligandPart>
        <name>Fe</name>
        <dbReference type="ChEBI" id="CHEBI:18248"/>
    </ligandPart>
</feature>
<keyword evidence="4 10" id="KW-0732">Signal</keyword>
<feature type="binding site" description="covalent" evidence="8">
    <location>
        <position position="74"/>
    </location>
    <ligand>
        <name>heme c</name>
        <dbReference type="ChEBI" id="CHEBI:61717"/>
        <label>1</label>
    </ligand>
</feature>
<dbReference type="EMBL" id="QTJV01000001">
    <property type="protein sequence ID" value="RFM37117.1"/>
    <property type="molecule type" value="Genomic_DNA"/>
</dbReference>
<keyword evidence="5" id="KW-0574">Periplasm</keyword>